<accession>A0A381QF29</accession>
<keyword evidence="1" id="KW-0963">Cytoplasm</keyword>
<keyword evidence="6" id="KW-0133">Cell shape</keyword>
<keyword evidence="7" id="KW-0573">Peptidoglycan synthesis</keyword>
<evidence type="ECO:0000256" key="2">
    <source>
        <dbReference type="ARBA" id="ARBA00022598"/>
    </source>
</evidence>
<dbReference type="GO" id="GO:0051301">
    <property type="term" value="P:cell division"/>
    <property type="evidence" value="ECO:0007669"/>
    <property type="project" value="UniProtKB-KW"/>
</dbReference>
<dbReference type="Pfam" id="PF08245">
    <property type="entry name" value="Mur_ligase_M"/>
    <property type="match status" value="1"/>
</dbReference>
<dbReference type="InterPro" id="IPR036565">
    <property type="entry name" value="Mur-like_cat_sf"/>
</dbReference>
<evidence type="ECO:0000256" key="10">
    <source>
        <dbReference type="ARBA" id="ARBA00031461"/>
    </source>
</evidence>
<dbReference type="InterPro" id="IPR036615">
    <property type="entry name" value="Mur_ligase_C_dom_sf"/>
</dbReference>
<keyword evidence="9" id="KW-0961">Cell wall biogenesis/degradation</keyword>
<keyword evidence="2" id="KW-0436">Ligase</keyword>
<evidence type="ECO:0000256" key="4">
    <source>
        <dbReference type="ARBA" id="ARBA00022741"/>
    </source>
</evidence>
<dbReference type="GO" id="GO:0071555">
    <property type="term" value="P:cell wall organization"/>
    <property type="evidence" value="ECO:0007669"/>
    <property type="project" value="UniProtKB-KW"/>
</dbReference>
<dbReference type="PANTHER" id="PTHR43024:SF1">
    <property type="entry name" value="UDP-N-ACETYLMURAMOYL-TRIPEPTIDE--D-ALANYL-D-ALANINE LIGASE"/>
    <property type="match status" value="1"/>
</dbReference>
<evidence type="ECO:0000259" key="13">
    <source>
        <dbReference type="Pfam" id="PF08245"/>
    </source>
</evidence>
<dbReference type="Pfam" id="PF02875">
    <property type="entry name" value="Mur_ligase_C"/>
    <property type="match status" value="1"/>
</dbReference>
<dbReference type="InterPro" id="IPR005863">
    <property type="entry name" value="UDP-N-AcMur_synth"/>
</dbReference>
<dbReference type="GO" id="GO:0009252">
    <property type="term" value="P:peptidoglycan biosynthetic process"/>
    <property type="evidence" value="ECO:0007669"/>
    <property type="project" value="UniProtKB-KW"/>
</dbReference>
<keyword evidence="8" id="KW-0131">Cell cycle</keyword>
<dbReference type="Gene3D" id="3.40.1390.10">
    <property type="entry name" value="MurE/MurF, N-terminal domain"/>
    <property type="match status" value="1"/>
</dbReference>
<dbReference type="GO" id="GO:0008360">
    <property type="term" value="P:regulation of cell shape"/>
    <property type="evidence" value="ECO:0007669"/>
    <property type="project" value="UniProtKB-KW"/>
</dbReference>
<dbReference type="NCBIfam" id="TIGR01143">
    <property type="entry name" value="murF"/>
    <property type="match status" value="1"/>
</dbReference>
<dbReference type="PANTHER" id="PTHR43024">
    <property type="entry name" value="UDP-N-ACETYLMURAMOYL-TRIPEPTIDE--D-ALANYL-D-ALANINE LIGASE"/>
    <property type="match status" value="1"/>
</dbReference>
<evidence type="ECO:0000259" key="12">
    <source>
        <dbReference type="Pfam" id="PF02875"/>
    </source>
</evidence>
<dbReference type="SUPFAM" id="SSF53623">
    <property type="entry name" value="MurD-like peptide ligases, catalytic domain"/>
    <property type="match status" value="1"/>
</dbReference>
<sequence length="426" mass="46846">MTSPITGITTDSRNCEPGDLYIALLGDRSNGHHYLQDVDAMDASAALISERNSNQELNLYQIIVEDTRKTLGLIANKWRNIFNIPVIAITGSNGKTSTKELLYHVLKDKYNVHATEGNYNTSIGLPLSLFGINKNHDISIIEMGANQPGDIKYLCKIAEPTHGLITNISSSHLEGFQSIENIVETKGALFHYLENGISFINYADERVKSINNSGDKVTYGLNAGCDFPADIHHDDDGSILLTIDAQEIKTKSKNLSFVKNIIAVSAVAVTLDIEWELLQERILTFKPPKGRCKVLTYNSITIIDDTYNANLESCVAAIDYLMAFTGSGRKILVLGDMLELGVASTQQHQKLGSKCSEVNLDAVFTIGKETMSTQSVINGVPINLHYHNSDDLISSLKSQLKDNDKVLFKGSRGMKMEKIISGVFEA</sequence>
<dbReference type="Pfam" id="PF01225">
    <property type="entry name" value="Mur_ligase"/>
    <property type="match status" value="1"/>
</dbReference>
<keyword evidence="5" id="KW-0067">ATP-binding</keyword>
<proteinExistence type="inferred from homology"/>
<reference evidence="14" key="1">
    <citation type="submission" date="2018-05" db="EMBL/GenBank/DDBJ databases">
        <authorList>
            <person name="Lanie J.A."/>
            <person name="Ng W.-L."/>
            <person name="Kazmierczak K.M."/>
            <person name="Andrzejewski T.M."/>
            <person name="Davidsen T.M."/>
            <person name="Wayne K.J."/>
            <person name="Tettelin H."/>
            <person name="Glass J.I."/>
            <person name="Rusch D."/>
            <person name="Podicherti R."/>
            <person name="Tsui H.-C.T."/>
            <person name="Winkler M.E."/>
        </authorList>
    </citation>
    <scope>NUCLEOTIDE SEQUENCE</scope>
</reference>
<dbReference type="HAMAP" id="MF_02019">
    <property type="entry name" value="MurF"/>
    <property type="match status" value="1"/>
</dbReference>
<gene>
    <name evidence="14" type="ORF">METZ01_LOCUS29853</name>
</gene>
<dbReference type="GO" id="GO:0005524">
    <property type="term" value="F:ATP binding"/>
    <property type="evidence" value="ECO:0007669"/>
    <property type="project" value="UniProtKB-KW"/>
</dbReference>
<evidence type="ECO:0000259" key="11">
    <source>
        <dbReference type="Pfam" id="PF01225"/>
    </source>
</evidence>
<evidence type="ECO:0000313" key="14">
    <source>
        <dbReference type="EMBL" id="SUZ76999.1"/>
    </source>
</evidence>
<dbReference type="GO" id="GO:0047480">
    <property type="term" value="F:UDP-N-acetylmuramoyl-tripeptide-D-alanyl-D-alanine ligase activity"/>
    <property type="evidence" value="ECO:0007669"/>
    <property type="project" value="InterPro"/>
</dbReference>
<dbReference type="InterPro" id="IPR035911">
    <property type="entry name" value="MurE/MurF_N"/>
</dbReference>
<dbReference type="Gene3D" id="3.40.1190.10">
    <property type="entry name" value="Mur-like, catalytic domain"/>
    <property type="match status" value="1"/>
</dbReference>
<evidence type="ECO:0000256" key="8">
    <source>
        <dbReference type="ARBA" id="ARBA00023306"/>
    </source>
</evidence>
<organism evidence="14">
    <name type="scientific">marine metagenome</name>
    <dbReference type="NCBI Taxonomy" id="408172"/>
    <lineage>
        <taxon>unclassified sequences</taxon>
        <taxon>metagenomes</taxon>
        <taxon>ecological metagenomes</taxon>
    </lineage>
</organism>
<feature type="domain" description="Mur ligase central" evidence="13">
    <location>
        <begin position="89"/>
        <end position="267"/>
    </location>
</feature>
<protein>
    <recommendedName>
        <fullName evidence="10">UDP-MurNAc-pentapeptide synthetase</fullName>
    </recommendedName>
</protein>
<dbReference type="SUPFAM" id="SSF53244">
    <property type="entry name" value="MurD-like peptide ligases, peptide-binding domain"/>
    <property type="match status" value="1"/>
</dbReference>
<evidence type="ECO:0000256" key="5">
    <source>
        <dbReference type="ARBA" id="ARBA00022840"/>
    </source>
</evidence>
<dbReference type="EMBL" id="UINC01001299">
    <property type="protein sequence ID" value="SUZ76999.1"/>
    <property type="molecule type" value="Genomic_DNA"/>
</dbReference>
<evidence type="ECO:0000256" key="6">
    <source>
        <dbReference type="ARBA" id="ARBA00022960"/>
    </source>
</evidence>
<dbReference type="Gene3D" id="3.90.190.20">
    <property type="entry name" value="Mur ligase, C-terminal domain"/>
    <property type="match status" value="1"/>
</dbReference>
<dbReference type="InterPro" id="IPR051046">
    <property type="entry name" value="MurCDEF_CellWall_CoF430Synth"/>
</dbReference>
<dbReference type="AlphaFoldDB" id="A0A381QF29"/>
<dbReference type="InterPro" id="IPR013221">
    <property type="entry name" value="Mur_ligase_cen"/>
</dbReference>
<dbReference type="SUPFAM" id="SSF63418">
    <property type="entry name" value="MurE/MurF N-terminal domain"/>
    <property type="match status" value="1"/>
</dbReference>
<feature type="domain" description="Mur ligase C-terminal" evidence="12">
    <location>
        <begin position="290"/>
        <end position="412"/>
    </location>
</feature>
<name>A0A381QF29_9ZZZZ</name>
<evidence type="ECO:0000256" key="1">
    <source>
        <dbReference type="ARBA" id="ARBA00022490"/>
    </source>
</evidence>
<dbReference type="InterPro" id="IPR004101">
    <property type="entry name" value="Mur_ligase_C"/>
</dbReference>
<evidence type="ECO:0000256" key="7">
    <source>
        <dbReference type="ARBA" id="ARBA00022984"/>
    </source>
</evidence>
<keyword evidence="4" id="KW-0547">Nucleotide-binding</keyword>
<evidence type="ECO:0000256" key="3">
    <source>
        <dbReference type="ARBA" id="ARBA00022618"/>
    </source>
</evidence>
<feature type="domain" description="Mur ligase N-terminal catalytic" evidence="11">
    <location>
        <begin position="5"/>
        <end position="77"/>
    </location>
</feature>
<keyword evidence="3" id="KW-0132">Cell division</keyword>
<dbReference type="InterPro" id="IPR000713">
    <property type="entry name" value="Mur_ligase_N"/>
</dbReference>
<evidence type="ECO:0000256" key="9">
    <source>
        <dbReference type="ARBA" id="ARBA00023316"/>
    </source>
</evidence>